<organism evidence="2 3">
    <name type="scientific">Streptomyces lavendulocolor</name>
    <dbReference type="NCBI Taxonomy" id="67316"/>
    <lineage>
        <taxon>Bacteria</taxon>
        <taxon>Bacillati</taxon>
        <taxon>Actinomycetota</taxon>
        <taxon>Actinomycetes</taxon>
        <taxon>Kitasatosporales</taxon>
        <taxon>Streptomycetaceae</taxon>
        <taxon>Streptomyces</taxon>
    </lineage>
</organism>
<sequence>MHRTRITARVLATMAVAAVSGCVAVDAGPAPAPAAPGPSRPAEQDVAPQIAEGPAREALEAALPPPAADAAPRTPSRAVPDRAPASAPPAAPRSAPPAARPPRLPSPDDLRDRLPRVRPPAVPSLPVTGTVPDVCALGRSHGGWDPGSREARLCKEAYGH</sequence>
<dbReference type="EMBL" id="JBEXZR010000025">
    <property type="protein sequence ID" value="MEU0710524.1"/>
    <property type="molecule type" value="Genomic_DNA"/>
</dbReference>
<dbReference type="RefSeq" id="WP_359654950.1">
    <property type="nucleotide sequence ID" value="NZ_JBEXZP010000066.1"/>
</dbReference>
<feature type="region of interest" description="Disordered" evidence="1">
    <location>
        <begin position="29"/>
        <end position="160"/>
    </location>
</feature>
<evidence type="ECO:0000313" key="2">
    <source>
        <dbReference type="EMBL" id="MEU0710524.1"/>
    </source>
</evidence>
<evidence type="ECO:0000313" key="3">
    <source>
        <dbReference type="Proteomes" id="UP001550378"/>
    </source>
</evidence>
<evidence type="ECO:0000256" key="1">
    <source>
        <dbReference type="SAM" id="MobiDB-lite"/>
    </source>
</evidence>
<gene>
    <name evidence="2" type="ORF">ABZ508_24490</name>
</gene>
<proteinExistence type="predicted"/>
<dbReference type="Proteomes" id="UP001550378">
    <property type="component" value="Unassembled WGS sequence"/>
</dbReference>
<evidence type="ECO:0008006" key="4">
    <source>
        <dbReference type="Google" id="ProtNLM"/>
    </source>
</evidence>
<feature type="compositionally biased region" description="Low complexity" evidence="1">
    <location>
        <begin position="68"/>
        <end position="85"/>
    </location>
</feature>
<name>A0ABV2WAZ1_9ACTN</name>
<feature type="compositionally biased region" description="Pro residues" evidence="1">
    <location>
        <begin position="30"/>
        <end position="39"/>
    </location>
</feature>
<feature type="compositionally biased region" description="Basic and acidic residues" evidence="1">
    <location>
        <begin position="106"/>
        <end position="115"/>
    </location>
</feature>
<protein>
    <recommendedName>
        <fullName evidence="4">Lipoprotein</fullName>
    </recommendedName>
</protein>
<reference evidence="2 3" key="1">
    <citation type="submission" date="2024-06" db="EMBL/GenBank/DDBJ databases">
        <title>The Natural Products Discovery Center: Release of the First 8490 Sequenced Strains for Exploring Actinobacteria Biosynthetic Diversity.</title>
        <authorList>
            <person name="Kalkreuter E."/>
            <person name="Kautsar S.A."/>
            <person name="Yang D."/>
            <person name="Bader C.D."/>
            <person name="Teijaro C.N."/>
            <person name="Fluegel L."/>
            <person name="Davis C.M."/>
            <person name="Simpson J.R."/>
            <person name="Lauterbach L."/>
            <person name="Steele A.D."/>
            <person name="Gui C."/>
            <person name="Meng S."/>
            <person name="Li G."/>
            <person name="Viehrig K."/>
            <person name="Ye F."/>
            <person name="Su P."/>
            <person name="Kiefer A.F."/>
            <person name="Nichols A."/>
            <person name="Cepeda A.J."/>
            <person name="Yan W."/>
            <person name="Fan B."/>
            <person name="Jiang Y."/>
            <person name="Adhikari A."/>
            <person name="Zheng C.-J."/>
            <person name="Schuster L."/>
            <person name="Cowan T.M."/>
            <person name="Smanski M.J."/>
            <person name="Chevrette M.G."/>
            <person name="De Carvalho L.P.S."/>
            <person name="Shen B."/>
        </authorList>
    </citation>
    <scope>NUCLEOTIDE SEQUENCE [LARGE SCALE GENOMIC DNA]</scope>
    <source>
        <strain evidence="2 3">NPDC006337</strain>
    </source>
</reference>
<feature type="compositionally biased region" description="Pro residues" evidence="1">
    <location>
        <begin position="86"/>
        <end position="105"/>
    </location>
</feature>
<dbReference type="PROSITE" id="PS51257">
    <property type="entry name" value="PROKAR_LIPOPROTEIN"/>
    <property type="match status" value="1"/>
</dbReference>
<accession>A0ABV2WAZ1</accession>
<comment type="caution">
    <text evidence="2">The sequence shown here is derived from an EMBL/GenBank/DDBJ whole genome shotgun (WGS) entry which is preliminary data.</text>
</comment>
<keyword evidence="3" id="KW-1185">Reference proteome</keyword>
<feature type="compositionally biased region" description="Basic and acidic residues" evidence="1">
    <location>
        <begin position="147"/>
        <end position="160"/>
    </location>
</feature>